<keyword evidence="2" id="KW-0812">Transmembrane</keyword>
<sequence>MGKGTSSEGGQRGRKRGREGWWRVDGRARQRGEATRCQLPLVLSAPGKEARRGMAMAVGQIAVLPWCDGAATQTAGSGRALNLRCMQLTLCPTGTTLCPLLLFHAHSLWSTGRADGNPLPSVGCRKAEFGSDRSSVRFTLSQRVVFVVVVVVLLLFQRANVVMRRQERRCAALSLGVMIRTSVRWKRAESGSAFAWQKG</sequence>
<keyword evidence="2" id="KW-1133">Transmembrane helix</keyword>
<dbReference type="GeneID" id="37047650"/>
<evidence type="ECO:0000313" key="4">
    <source>
        <dbReference type="Proteomes" id="UP000245768"/>
    </source>
</evidence>
<name>A0A316YS21_9BASI</name>
<dbReference type="InParanoid" id="A0A316YS21"/>
<keyword evidence="2" id="KW-0472">Membrane</keyword>
<evidence type="ECO:0000256" key="2">
    <source>
        <dbReference type="SAM" id="Phobius"/>
    </source>
</evidence>
<dbReference type="Proteomes" id="UP000245768">
    <property type="component" value="Unassembled WGS sequence"/>
</dbReference>
<dbReference type="RefSeq" id="XP_025379307.1">
    <property type="nucleotide sequence ID" value="XM_025525734.1"/>
</dbReference>
<dbReference type="AlphaFoldDB" id="A0A316YS21"/>
<organism evidence="3 4">
    <name type="scientific">Acaromyces ingoldii</name>
    <dbReference type="NCBI Taxonomy" id="215250"/>
    <lineage>
        <taxon>Eukaryota</taxon>
        <taxon>Fungi</taxon>
        <taxon>Dikarya</taxon>
        <taxon>Basidiomycota</taxon>
        <taxon>Ustilaginomycotina</taxon>
        <taxon>Exobasidiomycetes</taxon>
        <taxon>Exobasidiales</taxon>
        <taxon>Cryptobasidiaceae</taxon>
        <taxon>Acaromyces</taxon>
    </lineage>
</organism>
<evidence type="ECO:0000256" key="1">
    <source>
        <dbReference type="SAM" id="MobiDB-lite"/>
    </source>
</evidence>
<keyword evidence="4" id="KW-1185">Reference proteome</keyword>
<evidence type="ECO:0000313" key="3">
    <source>
        <dbReference type="EMBL" id="PWN92109.1"/>
    </source>
</evidence>
<proteinExistence type="predicted"/>
<protein>
    <submittedName>
        <fullName evidence="3">Uncharacterized protein</fullName>
    </submittedName>
</protein>
<gene>
    <name evidence="3" type="ORF">FA10DRAFT_84354</name>
</gene>
<feature type="region of interest" description="Disordered" evidence="1">
    <location>
        <begin position="1"/>
        <end position="21"/>
    </location>
</feature>
<feature type="transmembrane region" description="Helical" evidence="2">
    <location>
        <begin position="140"/>
        <end position="159"/>
    </location>
</feature>
<reference evidence="3 4" key="1">
    <citation type="journal article" date="2018" name="Mol. Biol. Evol.">
        <title>Broad Genomic Sampling Reveals a Smut Pathogenic Ancestry of the Fungal Clade Ustilaginomycotina.</title>
        <authorList>
            <person name="Kijpornyongpan T."/>
            <person name="Mondo S.J."/>
            <person name="Barry K."/>
            <person name="Sandor L."/>
            <person name="Lee J."/>
            <person name="Lipzen A."/>
            <person name="Pangilinan J."/>
            <person name="LaButti K."/>
            <person name="Hainaut M."/>
            <person name="Henrissat B."/>
            <person name="Grigoriev I.V."/>
            <person name="Spatafora J.W."/>
            <person name="Aime M.C."/>
        </authorList>
    </citation>
    <scope>NUCLEOTIDE SEQUENCE [LARGE SCALE GENOMIC DNA]</scope>
    <source>
        <strain evidence="3 4">MCA 4198</strain>
    </source>
</reference>
<dbReference type="EMBL" id="KZ819635">
    <property type="protein sequence ID" value="PWN92109.1"/>
    <property type="molecule type" value="Genomic_DNA"/>
</dbReference>
<accession>A0A316YS21</accession>